<accession>A0A843V0K6</accession>
<evidence type="ECO:0000313" key="3">
    <source>
        <dbReference type="Proteomes" id="UP000652761"/>
    </source>
</evidence>
<dbReference type="SMART" id="SM01375">
    <property type="entry name" value="Dynein_light"/>
    <property type="match status" value="1"/>
</dbReference>
<organism evidence="2 3">
    <name type="scientific">Colocasia esculenta</name>
    <name type="common">Wild taro</name>
    <name type="synonym">Arum esculentum</name>
    <dbReference type="NCBI Taxonomy" id="4460"/>
    <lineage>
        <taxon>Eukaryota</taxon>
        <taxon>Viridiplantae</taxon>
        <taxon>Streptophyta</taxon>
        <taxon>Embryophyta</taxon>
        <taxon>Tracheophyta</taxon>
        <taxon>Spermatophyta</taxon>
        <taxon>Magnoliopsida</taxon>
        <taxon>Liliopsida</taxon>
        <taxon>Araceae</taxon>
        <taxon>Aroideae</taxon>
        <taxon>Colocasieae</taxon>
        <taxon>Colocasia</taxon>
    </lineage>
</organism>
<evidence type="ECO:0000256" key="1">
    <source>
        <dbReference type="SAM" id="MobiDB-lite"/>
    </source>
</evidence>
<name>A0A843V0K6_COLES</name>
<keyword evidence="3" id="KW-1185">Reference proteome</keyword>
<dbReference type="InterPro" id="IPR001372">
    <property type="entry name" value="Dynein_light_chain_typ-1/2"/>
</dbReference>
<protein>
    <recommendedName>
        <fullName evidence="4">Dynein light chain</fullName>
    </recommendedName>
</protein>
<feature type="compositionally biased region" description="Basic and acidic residues" evidence="1">
    <location>
        <begin position="42"/>
        <end position="58"/>
    </location>
</feature>
<sequence length="252" mass="27650">MVMARVEEKGEMEGATAELDPRRRHLSCLIQQQRRKNNVHSKAAEEERRKGGSEEAKAATKQVVVVVQGRKEAALARVELVPEPSKGLGLSGGCRSGGAMLREQPRLVRVRAADMAPELRKRAFWCAGEVLAGMGRLDSKRLALALKKSLDTQYSEHSDVSLGSSLNYVIHGLLKRTVAKIGYGHSHLIQIGSVELAVSKNEFDSSYGPAWHCIVGTNFGSYITHSVGGFLYFSIDKVYILIFKTAVQPFGQ</sequence>
<dbReference type="Pfam" id="PF01221">
    <property type="entry name" value="Dynein_light"/>
    <property type="match status" value="1"/>
</dbReference>
<feature type="region of interest" description="Disordered" evidence="1">
    <location>
        <begin position="29"/>
        <end position="58"/>
    </location>
</feature>
<reference evidence="2" key="1">
    <citation type="submission" date="2017-07" db="EMBL/GenBank/DDBJ databases">
        <title>Taro Niue Genome Assembly and Annotation.</title>
        <authorList>
            <person name="Atibalentja N."/>
            <person name="Keating K."/>
            <person name="Fields C.J."/>
        </authorList>
    </citation>
    <scope>NUCLEOTIDE SEQUENCE</scope>
    <source>
        <strain evidence="2">Niue_2</strain>
        <tissue evidence="2">Leaf</tissue>
    </source>
</reference>
<dbReference type="GO" id="GO:0007017">
    <property type="term" value="P:microtubule-based process"/>
    <property type="evidence" value="ECO:0007669"/>
    <property type="project" value="InterPro"/>
</dbReference>
<dbReference type="EMBL" id="NMUH01001391">
    <property type="protein sequence ID" value="MQL91912.1"/>
    <property type="molecule type" value="Genomic_DNA"/>
</dbReference>
<evidence type="ECO:0000313" key="2">
    <source>
        <dbReference type="EMBL" id="MQL91912.1"/>
    </source>
</evidence>
<dbReference type="Gene3D" id="3.30.740.10">
    <property type="entry name" value="Protein Inhibitor Of Neuronal Nitric Oxide Synthase"/>
    <property type="match status" value="1"/>
</dbReference>
<dbReference type="OrthoDB" id="10033309at2759"/>
<evidence type="ECO:0008006" key="4">
    <source>
        <dbReference type="Google" id="ProtNLM"/>
    </source>
</evidence>
<dbReference type="PANTHER" id="PTHR11886:SF39">
    <property type="entry name" value="DYNEIN LIGHT CHAIN"/>
    <property type="match status" value="1"/>
</dbReference>
<proteinExistence type="predicted"/>
<gene>
    <name evidence="2" type="ORF">Taro_024528</name>
</gene>
<dbReference type="InterPro" id="IPR037177">
    <property type="entry name" value="DLC_sf"/>
</dbReference>
<dbReference type="GO" id="GO:0005868">
    <property type="term" value="C:cytoplasmic dynein complex"/>
    <property type="evidence" value="ECO:0007669"/>
    <property type="project" value="TreeGrafter"/>
</dbReference>
<dbReference type="SUPFAM" id="SSF54648">
    <property type="entry name" value="DLC"/>
    <property type="match status" value="1"/>
</dbReference>
<comment type="caution">
    <text evidence="2">The sequence shown here is derived from an EMBL/GenBank/DDBJ whole genome shotgun (WGS) entry which is preliminary data.</text>
</comment>
<dbReference type="AlphaFoldDB" id="A0A843V0K6"/>
<dbReference type="Proteomes" id="UP000652761">
    <property type="component" value="Unassembled WGS sequence"/>
</dbReference>
<dbReference type="PANTHER" id="PTHR11886">
    <property type="entry name" value="DYNEIN LIGHT CHAIN"/>
    <property type="match status" value="1"/>
</dbReference>
<dbReference type="GO" id="GO:0045505">
    <property type="term" value="F:dynein intermediate chain binding"/>
    <property type="evidence" value="ECO:0007669"/>
    <property type="project" value="TreeGrafter"/>
</dbReference>